<gene>
    <name evidence="1" type="ORF">DPMN_005269</name>
</gene>
<comment type="caution">
    <text evidence="1">The sequence shown here is derived from an EMBL/GenBank/DDBJ whole genome shotgun (WGS) entry which is preliminary data.</text>
</comment>
<evidence type="ECO:0000313" key="1">
    <source>
        <dbReference type="EMBL" id="KAH3881344.1"/>
    </source>
</evidence>
<reference evidence="1" key="1">
    <citation type="journal article" date="2019" name="bioRxiv">
        <title>The Genome of the Zebra Mussel, Dreissena polymorpha: A Resource for Invasive Species Research.</title>
        <authorList>
            <person name="McCartney M.A."/>
            <person name="Auch B."/>
            <person name="Kono T."/>
            <person name="Mallez S."/>
            <person name="Zhang Y."/>
            <person name="Obille A."/>
            <person name="Becker A."/>
            <person name="Abrahante J.E."/>
            <person name="Garbe J."/>
            <person name="Badalamenti J.P."/>
            <person name="Herman A."/>
            <person name="Mangelson H."/>
            <person name="Liachko I."/>
            <person name="Sullivan S."/>
            <person name="Sone E.D."/>
            <person name="Koren S."/>
            <person name="Silverstein K.A.T."/>
            <person name="Beckman K.B."/>
            <person name="Gohl D.M."/>
        </authorList>
    </citation>
    <scope>NUCLEOTIDE SEQUENCE</scope>
    <source>
        <strain evidence="1">Duluth1</strain>
        <tissue evidence="1">Whole animal</tissue>
    </source>
</reference>
<name>A0A9D4MSX7_DREPO</name>
<evidence type="ECO:0000313" key="2">
    <source>
        <dbReference type="Proteomes" id="UP000828390"/>
    </source>
</evidence>
<protein>
    <submittedName>
        <fullName evidence="1">Uncharacterized protein</fullName>
    </submittedName>
</protein>
<keyword evidence="2" id="KW-1185">Reference proteome</keyword>
<dbReference type="EMBL" id="JAIWYP010000001">
    <property type="protein sequence ID" value="KAH3881344.1"/>
    <property type="molecule type" value="Genomic_DNA"/>
</dbReference>
<accession>A0A9D4MSX7</accession>
<sequence>MKATVLNNFFTEQTLLDDSEAPNLSQFIYHNNETLTSLVVTPTEVESVLRGLPLNKASGPNSVNNRIPSIRKVLRLRLKTTDRFRS</sequence>
<dbReference type="AlphaFoldDB" id="A0A9D4MSX7"/>
<reference evidence="1" key="2">
    <citation type="submission" date="2020-11" db="EMBL/GenBank/DDBJ databases">
        <authorList>
            <person name="McCartney M.A."/>
            <person name="Auch B."/>
            <person name="Kono T."/>
            <person name="Mallez S."/>
            <person name="Becker A."/>
            <person name="Gohl D.M."/>
            <person name="Silverstein K.A.T."/>
            <person name="Koren S."/>
            <person name="Bechman K.B."/>
            <person name="Herman A."/>
            <person name="Abrahante J.E."/>
            <person name="Garbe J."/>
        </authorList>
    </citation>
    <scope>NUCLEOTIDE SEQUENCE</scope>
    <source>
        <strain evidence="1">Duluth1</strain>
        <tissue evidence="1">Whole animal</tissue>
    </source>
</reference>
<proteinExistence type="predicted"/>
<dbReference type="Proteomes" id="UP000828390">
    <property type="component" value="Unassembled WGS sequence"/>
</dbReference>
<organism evidence="1 2">
    <name type="scientific">Dreissena polymorpha</name>
    <name type="common">Zebra mussel</name>
    <name type="synonym">Mytilus polymorpha</name>
    <dbReference type="NCBI Taxonomy" id="45954"/>
    <lineage>
        <taxon>Eukaryota</taxon>
        <taxon>Metazoa</taxon>
        <taxon>Spiralia</taxon>
        <taxon>Lophotrochozoa</taxon>
        <taxon>Mollusca</taxon>
        <taxon>Bivalvia</taxon>
        <taxon>Autobranchia</taxon>
        <taxon>Heteroconchia</taxon>
        <taxon>Euheterodonta</taxon>
        <taxon>Imparidentia</taxon>
        <taxon>Neoheterodontei</taxon>
        <taxon>Myida</taxon>
        <taxon>Dreissenoidea</taxon>
        <taxon>Dreissenidae</taxon>
        <taxon>Dreissena</taxon>
    </lineage>
</organism>